<keyword evidence="5" id="KW-1185">Reference proteome</keyword>
<dbReference type="Gene3D" id="3.40.50.300">
    <property type="entry name" value="P-loop containing nucleotide triphosphate hydrolases"/>
    <property type="match status" value="1"/>
</dbReference>
<protein>
    <recommendedName>
        <fullName evidence="6">Nuclear GTPase SLIP-GC</fullName>
    </recommendedName>
</protein>
<dbReference type="Proteomes" id="UP000178912">
    <property type="component" value="Unassembled WGS sequence"/>
</dbReference>
<organism evidence="4 5">
    <name type="scientific">Rhynchosporium agropyri</name>
    <dbReference type="NCBI Taxonomy" id="914238"/>
    <lineage>
        <taxon>Eukaryota</taxon>
        <taxon>Fungi</taxon>
        <taxon>Dikarya</taxon>
        <taxon>Ascomycota</taxon>
        <taxon>Pezizomycotina</taxon>
        <taxon>Leotiomycetes</taxon>
        <taxon>Helotiales</taxon>
        <taxon>Ploettnerulaceae</taxon>
        <taxon>Rhynchosporium</taxon>
    </lineage>
</organism>
<dbReference type="PANTHER" id="PTHR36681:SF3">
    <property type="entry name" value="NUCLEAR GTPASE, GERMINAL CENTER-ASSOCIATED, TANDEM DUPLICATE 3"/>
    <property type="match status" value="1"/>
</dbReference>
<evidence type="ECO:0008006" key="6">
    <source>
        <dbReference type="Google" id="ProtNLM"/>
    </source>
</evidence>
<proteinExistence type="predicted"/>
<reference evidence="5" key="1">
    <citation type="submission" date="2016-03" db="EMBL/GenBank/DDBJ databases">
        <authorList>
            <person name="Guldener U."/>
        </authorList>
    </citation>
    <scope>NUCLEOTIDE SEQUENCE [LARGE SCALE GENOMIC DNA]</scope>
    <source>
        <strain evidence="5">04CH-RAC-A.6.1</strain>
    </source>
</reference>
<dbReference type="SUPFAM" id="SSF52540">
    <property type="entry name" value="P-loop containing nucleoside triphosphate hydrolases"/>
    <property type="match status" value="1"/>
</dbReference>
<dbReference type="InterPro" id="IPR045063">
    <property type="entry name" value="Dynamin_N"/>
</dbReference>
<dbReference type="Pfam" id="PF24564">
    <property type="entry name" value="DUF7605"/>
    <property type="match status" value="1"/>
</dbReference>
<evidence type="ECO:0000259" key="3">
    <source>
        <dbReference type="Pfam" id="PF24564"/>
    </source>
</evidence>
<dbReference type="InterPro" id="IPR027417">
    <property type="entry name" value="P-loop_NTPase"/>
</dbReference>
<dbReference type="PANTHER" id="PTHR36681">
    <property type="entry name" value="NUCLEAR GTPASE, GERMINAL CENTER-ASSOCIATED, TANDEM DUPLICATE 3"/>
    <property type="match status" value="1"/>
</dbReference>
<feature type="compositionally biased region" description="Basic residues" evidence="1">
    <location>
        <begin position="15"/>
        <end position="26"/>
    </location>
</feature>
<gene>
    <name evidence="4" type="ORF">RAG0_07248</name>
</gene>
<evidence type="ECO:0000313" key="4">
    <source>
        <dbReference type="EMBL" id="CZS98570.1"/>
    </source>
</evidence>
<feature type="domain" description="Dynamin N-terminal" evidence="2">
    <location>
        <begin position="123"/>
        <end position="363"/>
    </location>
</feature>
<dbReference type="Pfam" id="PF00350">
    <property type="entry name" value="Dynamin_N"/>
    <property type="match status" value="1"/>
</dbReference>
<dbReference type="EMBL" id="FJUX01000037">
    <property type="protein sequence ID" value="CZS98570.1"/>
    <property type="molecule type" value="Genomic_DNA"/>
</dbReference>
<name>A0A1E1KKM9_9HELO</name>
<evidence type="ECO:0000256" key="1">
    <source>
        <dbReference type="SAM" id="MobiDB-lite"/>
    </source>
</evidence>
<evidence type="ECO:0000259" key="2">
    <source>
        <dbReference type="Pfam" id="PF00350"/>
    </source>
</evidence>
<sequence>MNSKTSNDSPGAVPKPKRKHKARNKSAVKVERSVSPTGSASDLEEKPSERPFSSTKIGVVKYPLETLEVRTRRKEKMVEIGVSFLSRLQTLMGDDGRFHSEFKLYIEQCRSMISMGNKPRTLIGFLGTTGAGKSSLLNALVREDALLPTNSMRASTAVVIEVSFNQSNDAKQAYGAEIQFCSSAEWVAEFEVLRRDIEDLLEEDSSADDSDSELNTAIAKLKAVYPGLSLQKLLAMTPQDIVQDSELAQILNGSSEMIYSSKAKELLKSINKYVDSSNGSSGSGSIEYWPLVKLVKIFTKAEILKDGLILVDLPGVGDSNAARGKVAKAYLKNLSHIWIVADINRAVSDKVAESLLDSSLKEHLYMNESYDDKFVAFITTKTDIINTEEAIDTLNLEHTGLNVDIEREASLGKELTKLLQPLGLKRKLTDMEETGDNKENEHKIAALHQQLDILSASIRGQCIQARNQFTKDRLGVQFRDGAIDLMKEFTASDKPRSKCRVMDQATVDTLTGNLNVFCVSTKGFQKLHGMLWREKPMPEFRAFEDTGIPSLEAFSVLCTLDVREAASDKFLAEMASRISSIRFWAEEGQSQYRLSEIERDCLIGSLEKQSADLKEAERKANYNMRRNFKNILDKRLVSACTEAVQEGTKDIVAAVIAFSKNSGKSKQEMAWGTMRAIIRRRGKYEKASPRLAYDLNKRLTRSFLKPILGPWRYLFRDTLSCHHSLYTSLIIKALDKFEESFKHVIKETCGHFPPLQRLMARLSADRDRVCASVDYCLRSKQTRANEARENIPGYIQRSMDPFYEECMQIKGRGSLIRMKALLRDFVKAHAREMFTQASLSTIGELKELNKLLKQEPSNEIKKILDSIIDDVRHVIESSATPLHTEDNEKESKDFRNHILGEILEMEDNFTRLTPASGTDGKSSFNAGLDKFKHITLDEEYID</sequence>
<dbReference type="OrthoDB" id="3598281at2759"/>
<dbReference type="InterPro" id="IPR056024">
    <property type="entry name" value="DUF7605"/>
</dbReference>
<feature type="domain" description="DUF7605" evidence="3">
    <location>
        <begin position="659"/>
        <end position="828"/>
    </location>
</feature>
<feature type="region of interest" description="Disordered" evidence="1">
    <location>
        <begin position="1"/>
        <end position="52"/>
    </location>
</feature>
<evidence type="ECO:0000313" key="5">
    <source>
        <dbReference type="Proteomes" id="UP000178912"/>
    </source>
</evidence>
<dbReference type="AlphaFoldDB" id="A0A1E1KKM9"/>
<accession>A0A1E1KKM9</accession>